<accession>A0A0W1AQN2</accession>
<organism evidence="1 2">
    <name type="scientific">Paenibacillus etheri</name>
    <dbReference type="NCBI Taxonomy" id="1306852"/>
    <lineage>
        <taxon>Bacteria</taxon>
        <taxon>Bacillati</taxon>
        <taxon>Bacillota</taxon>
        <taxon>Bacilli</taxon>
        <taxon>Bacillales</taxon>
        <taxon>Paenibacillaceae</taxon>
        <taxon>Paenibacillus</taxon>
    </lineage>
</organism>
<keyword evidence="2" id="KW-1185">Reference proteome</keyword>
<dbReference type="SUPFAM" id="SSF81301">
    <property type="entry name" value="Nucleotidyltransferase"/>
    <property type="match status" value="1"/>
</dbReference>
<dbReference type="EMBL" id="LCZJ02000054">
    <property type="protein sequence ID" value="KTD83570.1"/>
    <property type="molecule type" value="Genomic_DNA"/>
</dbReference>
<comment type="caution">
    <text evidence="1">The sequence shown here is derived from an EMBL/GenBank/DDBJ whole genome shotgun (WGS) entry which is preliminary data.</text>
</comment>
<dbReference type="AlphaFoldDB" id="A0A0W1AQN2"/>
<name>A0A0W1AQN2_9BACL</name>
<proteinExistence type="predicted"/>
<dbReference type="OrthoDB" id="2663421at2"/>
<gene>
    <name evidence="1" type="ORF">UQ64_01630</name>
</gene>
<evidence type="ECO:0000313" key="2">
    <source>
        <dbReference type="Proteomes" id="UP000054709"/>
    </source>
</evidence>
<sequence length="175" mass="19638">MNSDINNLVIVTEKLEQFGINYSLGGSGLLLSLGLFNSAHDWDIMTDAPKETVMDALRNFKVEELKSGDYPFGSEYKLLIHKRNPQVEILGNFSIHSTKGLCKMPTVPISSWNGVQVSAPEVWFVAYALMNRTDKANLLFSFLKNNGARNEILNKLMKEPLPDELSHNLESLNSH</sequence>
<dbReference type="InterPro" id="IPR043519">
    <property type="entry name" value="NT_sf"/>
</dbReference>
<protein>
    <submittedName>
        <fullName evidence="1">Uncharacterized protein</fullName>
    </submittedName>
</protein>
<evidence type="ECO:0000313" key="1">
    <source>
        <dbReference type="EMBL" id="KTD83570.1"/>
    </source>
</evidence>
<reference evidence="1 2" key="1">
    <citation type="journal article" date="2015" name="Int. Biodeterior. Biodegradation">
        <title>Physiological and genetic screening methods for the isolation of methyl tert-butyl ether-degrading bacteria for bioremediation purposes.</title>
        <authorList>
            <person name="Guisado I.M."/>
            <person name="Purswani J."/>
            <person name="Gonzalez Lopez J."/>
            <person name="Pozo C."/>
        </authorList>
    </citation>
    <scope>NUCLEOTIDE SEQUENCE [LARGE SCALE GENOMIC DNA]</scope>
    <source>
        <strain evidence="1 2">SH7</strain>
    </source>
</reference>
<dbReference type="Proteomes" id="UP000054709">
    <property type="component" value="Unassembled WGS sequence"/>
</dbReference>
<dbReference type="RefSeq" id="WP_060626629.1">
    <property type="nucleotide sequence ID" value="NZ_LCZJ02000054.1"/>
</dbReference>
<dbReference type="Gene3D" id="3.30.460.40">
    <property type="match status" value="1"/>
</dbReference>